<gene>
    <name evidence="1" type="ORF">EUGRSUZ_H01712</name>
</gene>
<sequence length="78" mass="9215">MHRLTTTSHNQHRSTKSIRLCQFCFLINQQHVARITDLTHAFHQTLGEHLRKKTQRNTALQSKYFFLCTQGLIHQGKK</sequence>
<name>A0A059AYN9_EUCGR</name>
<dbReference type="InParanoid" id="A0A059AYN9"/>
<reference evidence="1" key="1">
    <citation type="submission" date="2013-07" db="EMBL/GenBank/DDBJ databases">
        <title>The genome of Eucalyptus grandis.</title>
        <authorList>
            <person name="Schmutz J."/>
            <person name="Hayes R."/>
            <person name="Myburg A."/>
            <person name="Tuskan G."/>
            <person name="Grattapaglia D."/>
            <person name="Rokhsar D.S."/>
        </authorList>
    </citation>
    <scope>NUCLEOTIDE SEQUENCE</scope>
    <source>
        <tissue evidence="1">Leaf extractions</tissue>
    </source>
</reference>
<organism evidence="1">
    <name type="scientific">Eucalyptus grandis</name>
    <name type="common">Flooded gum</name>
    <dbReference type="NCBI Taxonomy" id="71139"/>
    <lineage>
        <taxon>Eukaryota</taxon>
        <taxon>Viridiplantae</taxon>
        <taxon>Streptophyta</taxon>
        <taxon>Embryophyta</taxon>
        <taxon>Tracheophyta</taxon>
        <taxon>Spermatophyta</taxon>
        <taxon>Magnoliopsida</taxon>
        <taxon>eudicotyledons</taxon>
        <taxon>Gunneridae</taxon>
        <taxon>Pentapetalae</taxon>
        <taxon>rosids</taxon>
        <taxon>malvids</taxon>
        <taxon>Myrtales</taxon>
        <taxon>Myrtaceae</taxon>
        <taxon>Myrtoideae</taxon>
        <taxon>Eucalypteae</taxon>
        <taxon>Eucalyptus</taxon>
    </lineage>
</organism>
<proteinExistence type="predicted"/>
<protein>
    <submittedName>
        <fullName evidence="1">Uncharacterized protein</fullName>
    </submittedName>
</protein>
<dbReference type="EMBL" id="KK198760">
    <property type="protein sequence ID" value="KCW59097.1"/>
    <property type="molecule type" value="Genomic_DNA"/>
</dbReference>
<dbReference type="Gramene" id="KCW59097">
    <property type="protein sequence ID" value="KCW59097"/>
    <property type="gene ID" value="EUGRSUZ_H01712"/>
</dbReference>
<accession>A0A059AYN9</accession>
<dbReference type="AlphaFoldDB" id="A0A059AYN9"/>
<evidence type="ECO:0000313" key="1">
    <source>
        <dbReference type="EMBL" id="KCW59097.1"/>
    </source>
</evidence>